<name>A0A8J8SIZ0_9FIRM</name>
<dbReference type="PROSITE" id="PS51257">
    <property type="entry name" value="PROKAR_LIPOPROTEIN"/>
    <property type="match status" value="1"/>
</dbReference>
<dbReference type="KEGG" id="vpy:HZI73_25370"/>
<proteinExistence type="predicted"/>
<dbReference type="AlphaFoldDB" id="A0A8J8SIZ0"/>
<dbReference type="InterPro" id="IPR043939">
    <property type="entry name" value="DUF5780"/>
</dbReference>
<dbReference type="Proteomes" id="UP000683246">
    <property type="component" value="Chromosome"/>
</dbReference>
<dbReference type="RefSeq" id="WP_212696125.1">
    <property type="nucleotide sequence ID" value="NZ_CP058649.1"/>
</dbReference>
<organism evidence="3 4">
    <name type="scientific">Vallitalea pronyensis</name>
    <dbReference type="NCBI Taxonomy" id="1348613"/>
    <lineage>
        <taxon>Bacteria</taxon>
        <taxon>Bacillati</taxon>
        <taxon>Bacillota</taxon>
        <taxon>Clostridia</taxon>
        <taxon>Lachnospirales</taxon>
        <taxon>Vallitaleaceae</taxon>
        <taxon>Vallitalea</taxon>
    </lineage>
</organism>
<feature type="domain" description="DUF5780" evidence="2">
    <location>
        <begin position="282"/>
        <end position="387"/>
    </location>
</feature>
<gene>
    <name evidence="3" type="ORF">HZI73_25370</name>
</gene>
<protein>
    <recommendedName>
        <fullName evidence="2">DUF5780 domain-containing protein</fullName>
    </recommendedName>
</protein>
<dbReference type="Pfam" id="PF19092">
    <property type="entry name" value="DUF5780"/>
    <property type="match status" value="2"/>
</dbReference>
<sequence>MKKRFSLVIISLFICFILVACGSEKKQEVMNSSVKETNSRPEETKVEDNETSKKQDSVDKQVSDEPKDSAKTMTLQEFGELLKALPVSIISTEYVVQSEEYKSLYPDMLQAVIKNNTEKDIRNAVIAFVAWDENDLPLKIKGDMDFNNPDYLREVNYSDINLVGGATFGEESGFSIDSAIGVDTFEAIVISYETFEGEKWKNPYYDEFKTVYEGQKLSDDMTVEVVIESNTSLVTSRKNNSDKKPSMAQNELEELLKALPITIISTEYVVQSEEYKSLYPDMLQAVIKNNTEKDIRDAVIAFVAWDENGLPLKIKGDMDFNDPDYLREINYSDINLVGGATFGEESGFSIDSAIGVDTFEAIVVSYETFEDEKWENPYYDEFKELYVNVKRNQ</sequence>
<evidence type="ECO:0000313" key="4">
    <source>
        <dbReference type="Proteomes" id="UP000683246"/>
    </source>
</evidence>
<evidence type="ECO:0000313" key="3">
    <source>
        <dbReference type="EMBL" id="QUI25420.1"/>
    </source>
</evidence>
<feature type="region of interest" description="Disordered" evidence="1">
    <location>
        <begin position="29"/>
        <end position="69"/>
    </location>
</feature>
<accession>A0A8J8SIZ0</accession>
<reference evidence="3" key="1">
    <citation type="submission" date="2020-07" db="EMBL/GenBank/DDBJ databases">
        <title>Vallitalea pronyensis genome.</title>
        <authorList>
            <person name="Postec A."/>
        </authorList>
    </citation>
    <scope>NUCLEOTIDE SEQUENCE</scope>
    <source>
        <strain evidence="3">FatNI3</strain>
    </source>
</reference>
<keyword evidence="4" id="KW-1185">Reference proteome</keyword>
<feature type="compositionally biased region" description="Basic and acidic residues" evidence="1">
    <location>
        <begin position="37"/>
        <end position="69"/>
    </location>
</feature>
<feature type="domain" description="DUF5780" evidence="2">
    <location>
        <begin position="108"/>
        <end position="214"/>
    </location>
</feature>
<dbReference type="EMBL" id="CP058649">
    <property type="protein sequence ID" value="QUI25420.1"/>
    <property type="molecule type" value="Genomic_DNA"/>
</dbReference>
<evidence type="ECO:0000256" key="1">
    <source>
        <dbReference type="SAM" id="MobiDB-lite"/>
    </source>
</evidence>
<evidence type="ECO:0000259" key="2">
    <source>
        <dbReference type="Pfam" id="PF19092"/>
    </source>
</evidence>